<evidence type="ECO:0008006" key="6">
    <source>
        <dbReference type="Google" id="ProtNLM"/>
    </source>
</evidence>
<reference evidence="4 5" key="1">
    <citation type="journal article" date="2012" name="J. Bacteriol.">
        <title>Genome Sequence of Blastococcus saxobsidens DD2, a Stone-Inhabiting Bacterium.</title>
        <authorList>
            <person name="Chouaia B."/>
            <person name="Crotti E."/>
            <person name="Brusetti L."/>
            <person name="Daffonchio D."/>
            <person name="Essoussi I."/>
            <person name="Nouioui I."/>
            <person name="Sbissi I."/>
            <person name="Ghodhbane-Gtari F."/>
            <person name="Gtari M."/>
            <person name="Vacherie B."/>
            <person name="Barbe V."/>
            <person name="Medigue C."/>
            <person name="Gury J."/>
            <person name="Pujic P."/>
            <person name="Normand P."/>
        </authorList>
    </citation>
    <scope>NUCLEOTIDE SEQUENCE [LARGE SCALE GENOMIC DNA]</scope>
    <source>
        <strain evidence="4 5">DD2</strain>
    </source>
</reference>
<protein>
    <recommendedName>
        <fullName evidence="6">DUF86 domain-containing protein</fullName>
    </recommendedName>
</protein>
<dbReference type="EMBL" id="FO117623">
    <property type="protein sequence ID" value="CCG02045.1"/>
    <property type="molecule type" value="Genomic_DNA"/>
</dbReference>
<keyword evidence="5" id="KW-1185">Reference proteome</keyword>
<dbReference type="GO" id="GO:0110001">
    <property type="term" value="C:toxin-antitoxin complex"/>
    <property type="evidence" value="ECO:0007669"/>
    <property type="project" value="InterPro"/>
</dbReference>
<dbReference type="Proteomes" id="UP000007517">
    <property type="component" value="Chromosome"/>
</dbReference>
<evidence type="ECO:0000256" key="2">
    <source>
        <dbReference type="ARBA" id="ARBA00022722"/>
    </source>
</evidence>
<dbReference type="GO" id="GO:0004540">
    <property type="term" value="F:RNA nuclease activity"/>
    <property type="evidence" value="ECO:0007669"/>
    <property type="project" value="InterPro"/>
</dbReference>
<evidence type="ECO:0000256" key="1">
    <source>
        <dbReference type="ARBA" id="ARBA00022649"/>
    </source>
</evidence>
<keyword evidence="2" id="KW-0540">Nuclease</keyword>
<dbReference type="STRING" id="1146883.BLASA_1101"/>
<dbReference type="eggNOG" id="COG2361">
    <property type="taxonomic scope" value="Bacteria"/>
</dbReference>
<dbReference type="HOGENOM" id="CLU_142825_3_3_11"/>
<dbReference type="Pfam" id="PF01934">
    <property type="entry name" value="HepT-like"/>
    <property type="match status" value="1"/>
</dbReference>
<evidence type="ECO:0000256" key="3">
    <source>
        <dbReference type="ARBA" id="ARBA00022801"/>
    </source>
</evidence>
<keyword evidence="3" id="KW-0378">Hydrolase</keyword>
<evidence type="ECO:0000313" key="5">
    <source>
        <dbReference type="Proteomes" id="UP000007517"/>
    </source>
</evidence>
<dbReference type="GO" id="GO:0016787">
    <property type="term" value="F:hydrolase activity"/>
    <property type="evidence" value="ECO:0007669"/>
    <property type="project" value="UniProtKB-KW"/>
</dbReference>
<dbReference type="KEGG" id="bsd:BLASA_1101"/>
<evidence type="ECO:0000313" key="4">
    <source>
        <dbReference type="EMBL" id="CCG02045.1"/>
    </source>
</evidence>
<accession>H6RW28</accession>
<organism evidence="4 5">
    <name type="scientific">Blastococcus saxobsidens (strain DD2)</name>
    <dbReference type="NCBI Taxonomy" id="1146883"/>
    <lineage>
        <taxon>Bacteria</taxon>
        <taxon>Bacillati</taxon>
        <taxon>Actinomycetota</taxon>
        <taxon>Actinomycetes</taxon>
        <taxon>Geodermatophilales</taxon>
        <taxon>Geodermatophilaceae</taxon>
        <taxon>Blastococcus</taxon>
    </lineage>
</organism>
<dbReference type="AlphaFoldDB" id="H6RW28"/>
<name>H6RW28_BLASD</name>
<dbReference type="RefSeq" id="WP_014374949.1">
    <property type="nucleotide sequence ID" value="NC_016943.1"/>
</dbReference>
<gene>
    <name evidence="4" type="ordered locus">BLASA_1101</name>
</gene>
<keyword evidence="1" id="KW-1277">Toxin-antitoxin system</keyword>
<sequence>MTEHEPDLDAERVRRRLRDLADFGADAAFTVGLGIDAYLDGSPQGRVLRNKGRHILIQVATVVERLPAAFKEERDGVDWVAISRMRNLIAHHYDRVDDRLVFTALANRIPDLLDRLGIDL</sequence>
<dbReference type="OrthoDB" id="159782at2"/>
<dbReference type="InterPro" id="IPR008201">
    <property type="entry name" value="HepT-like"/>
</dbReference>
<proteinExistence type="predicted"/>
<reference evidence="5" key="2">
    <citation type="submission" date="2012-02" db="EMBL/GenBank/DDBJ databases">
        <title>Complete genome sequence of Blastococcus saxobsidens strain DD2.</title>
        <authorList>
            <person name="Genoscope."/>
        </authorList>
    </citation>
    <scope>NUCLEOTIDE SEQUENCE [LARGE SCALE GENOMIC DNA]</scope>
    <source>
        <strain evidence="5">DD2</strain>
    </source>
</reference>